<keyword evidence="4 12" id="KW-0813">Transport</keyword>
<keyword evidence="5 12" id="KW-0138">CF(0)</keyword>
<comment type="subcellular location">
    <subcellularLocation>
        <location evidence="1 12">Mitochondrion membrane</location>
        <topology evidence="1 12">Single-pass membrane protein</topology>
    </subcellularLocation>
</comment>
<keyword evidence="8 13" id="KW-1133">Transmembrane helix</keyword>
<dbReference type="InterPro" id="IPR001421">
    <property type="entry name" value="ATP8_metazoa"/>
</dbReference>
<evidence type="ECO:0000256" key="2">
    <source>
        <dbReference type="ARBA" id="ARBA00008892"/>
    </source>
</evidence>
<evidence type="ECO:0000256" key="3">
    <source>
        <dbReference type="ARBA" id="ARBA00011291"/>
    </source>
</evidence>
<reference evidence="14" key="1">
    <citation type="journal article" date="2017" name="Genome Biol. Evol.">
        <title>The Evolution of Dark Matter in the Mitogenome of Seed Beetles.</title>
        <authorList>
            <person name="Sayadi A."/>
            <person name="Immonen E."/>
            <person name="Tellgren-Roth C."/>
            <person name="Arnqvist G."/>
        </authorList>
    </citation>
    <scope>NUCLEOTIDE SEQUENCE</scope>
</reference>
<evidence type="ECO:0000256" key="6">
    <source>
        <dbReference type="ARBA" id="ARBA00022692"/>
    </source>
</evidence>
<keyword evidence="7 12" id="KW-0375">Hydrogen ion transport</keyword>
<keyword evidence="6 12" id="KW-0812">Transmembrane</keyword>
<accession>A0A343KPU1</accession>
<dbReference type="GO" id="GO:0031966">
    <property type="term" value="C:mitochondrial membrane"/>
    <property type="evidence" value="ECO:0007669"/>
    <property type="project" value="UniProtKB-SubCell"/>
</dbReference>
<evidence type="ECO:0000256" key="11">
    <source>
        <dbReference type="ARBA" id="ARBA00023136"/>
    </source>
</evidence>
<evidence type="ECO:0000256" key="5">
    <source>
        <dbReference type="ARBA" id="ARBA00022547"/>
    </source>
</evidence>
<evidence type="ECO:0000256" key="9">
    <source>
        <dbReference type="ARBA" id="ARBA00023065"/>
    </source>
</evidence>
<dbReference type="GO" id="GO:0015986">
    <property type="term" value="P:proton motive force-driven ATP synthesis"/>
    <property type="evidence" value="ECO:0007669"/>
    <property type="project" value="InterPro"/>
</dbReference>
<dbReference type="GO" id="GO:0015078">
    <property type="term" value="F:proton transmembrane transporter activity"/>
    <property type="evidence" value="ECO:0007669"/>
    <property type="project" value="InterPro"/>
</dbReference>
<dbReference type="Pfam" id="PF00895">
    <property type="entry name" value="ATP-synt_8"/>
    <property type="match status" value="1"/>
</dbReference>
<evidence type="ECO:0000256" key="1">
    <source>
        <dbReference type="ARBA" id="ARBA00004304"/>
    </source>
</evidence>
<dbReference type="EMBL" id="KY856744">
    <property type="protein sequence ID" value="ATL15413.1"/>
    <property type="molecule type" value="Genomic_DNA"/>
</dbReference>
<feature type="transmembrane region" description="Helical" evidence="13">
    <location>
        <begin position="12"/>
        <end position="33"/>
    </location>
</feature>
<proteinExistence type="inferred from homology"/>
<gene>
    <name evidence="14" type="primary">atp8</name>
</gene>
<evidence type="ECO:0000256" key="4">
    <source>
        <dbReference type="ARBA" id="ARBA00022448"/>
    </source>
</evidence>
<geneLocation type="mitochondrion" evidence="14"/>
<dbReference type="AlphaFoldDB" id="A0A343KPU1"/>
<comment type="similarity">
    <text evidence="2 12">Belongs to the ATPase protein 8 family.</text>
</comment>
<evidence type="ECO:0000256" key="12">
    <source>
        <dbReference type="RuleBase" id="RU003661"/>
    </source>
</evidence>
<sequence length="52" mass="6523">MTQMSPLNWLTLMFFFIMIILMINSLNYFSFYYPFNNSKYLKKLNIKPTWKW</sequence>
<keyword evidence="9 12" id="KW-0406">Ion transport</keyword>
<organism evidence="14">
    <name type="scientific">Callosobruchus chinensis</name>
    <name type="common">Pulse beetle</name>
    <name type="synonym">Pachymerus chinensis</name>
    <dbReference type="NCBI Taxonomy" id="146774"/>
    <lineage>
        <taxon>Eukaryota</taxon>
        <taxon>Metazoa</taxon>
        <taxon>Ecdysozoa</taxon>
        <taxon>Arthropoda</taxon>
        <taxon>Hexapoda</taxon>
        <taxon>Insecta</taxon>
        <taxon>Pterygota</taxon>
        <taxon>Neoptera</taxon>
        <taxon>Endopterygota</taxon>
        <taxon>Coleoptera</taxon>
        <taxon>Polyphaga</taxon>
        <taxon>Cucujiformia</taxon>
        <taxon>Chrysomeloidea</taxon>
        <taxon>Chrysomelidae</taxon>
        <taxon>Bruchinae</taxon>
        <taxon>Bruchini</taxon>
        <taxon>Callosobruchus</taxon>
    </lineage>
</organism>
<evidence type="ECO:0000256" key="7">
    <source>
        <dbReference type="ARBA" id="ARBA00022781"/>
    </source>
</evidence>
<evidence type="ECO:0000313" key="14">
    <source>
        <dbReference type="EMBL" id="ATL15413.1"/>
    </source>
</evidence>
<name>A0A343KPU1_CALCS</name>
<evidence type="ECO:0000256" key="13">
    <source>
        <dbReference type="SAM" id="Phobius"/>
    </source>
</evidence>
<evidence type="ECO:0000256" key="8">
    <source>
        <dbReference type="ARBA" id="ARBA00022989"/>
    </source>
</evidence>
<keyword evidence="10 12" id="KW-0496">Mitochondrion</keyword>
<evidence type="ECO:0000256" key="10">
    <source>
        <dbReference type="ARBA" id="ARBA00023128"/>
    </source>
</evidence>
<keyword evidence="11 13" id="KW-0472">Membrane</keyword>
<comment type="subunit">
    <text evidence="3">F-type ATPases have 2 components, CF(1) - the catalytic core - and CF(0) - the membrane proton channel.</text>
</comment>
<protein>
    <recommendedName>
        <fullName evidence="12">ATP synthase complex subunit 8</fullName>
    </recommendedName>
</protein>
<dbReference type="GO" id="GO:0045259">
    <property type="term" value="C:proton-transporting ATP synthase complex"/>
    <property type="evidence" value="ECO:0007669"/>
    <property type="project" value="UniProtKB-KW"/>
</dbReference>